<dbReference type="EMBL" id="AMCI01005639">
    <property type="protein sequence ID" value="EJW95739.1"/>
    <property type="molecule type" value="Genomic_DNA"/>
</dbReference>
<protein>
    <submittedName>
        <fullName evidence="1">Uncharacterized protein</fullName>
    </submittedName>
</protein>
<proteinExistence type="predicted"/>
<feature type="non-terminal residue" evidence="1">
    <location>
        <position position="1"/>
    </location>
</feature>
<evidence type="ECO:0000313" key="1">
    <source>
        <dbReference type="EMBL" id="EJW95739.1"/>
    </source>
</evidence>
<sequence>EVSYTVDPWEDDMKPFWLP</sequence>
<gene>
    <name evidence="1" type="ORF">EVA_16154</name>
</gene>
<accession>J9G8D0</accession>
<comment type="caution">
    <text evidence="1">The sequence shown here is derived from an EMBL/GenBank/DDBJ whole genome shotgun (WGS) entry which is preliminary data.</text>
</comment>
<name>J9G8D0_9ZZZZ</name>
<organism evidence="1">
    <name type="scientific">gut metagenome</name>
    <dbReference type="NCBI Taxonomy" id="749906"/>
    <lineage>
        <taxon>unclassified sequences</taxon>
        <taxon>metagenomes</taxon>
        <taxon>organismal metagenomes</taxon>
    </lineage>
</organism>
<reference evidence="1" key="1">
    <citation type="journal article" date="2012" name="PLoS ONE">
        <title>Gene sets for utilization of primary and secondary nutrition supplies in the distal gut of endangered iberian lynx.</title>
        <authorList>
            <person name="Alcaide M."/>
            <person name="Messina E."/>
            <person name="Richter M."/>
            <person name="Bargiela R."/>
            <person name="Peplies J."/>
            <person name="Huws S.A."/>
            <person name="Newbold C.J."/>
            <person name="Golyshin P.N."/>
            <person name="Simon M.A."/>
            <person name="Lopez G."/>
            <person name="Yakimov M.M."/>
            <person name="Ferrer M."/>
        </authorList>
    </citation>
    <scope>NUCLEOTIDE SEQUENCE</scope>
</reference>
<dbReference type="AlphaFoldDB" id="J9G8D0"/>